<evidence type="ECO:0000313" key="2">
    <source>
        <dbReference type="Proteomes" id="UP000015104"/>
    </source>
</evidence>
<reference evidence="1" key="2">
    <citation type="submission" date="2015-06" db="UniProtKB">
        <authorList>
            <consortium name="EnsemblMetazoa"/>
        </authorList>
    </citation>
    <scope>IDENTIFICATION</scope>
</reference>
<name>T1KN58_TETUR</name>
<dbReference type="HOGENOM" id="CLU_071407_3_0_1"/>
<dbReference type="KEGG" id="tut:107365439"/>
<sequence length="238" mass="27927">MGEQRNNSDKIKFKVKHLNEYHDIVIDPNDARYESKHQHQQIFEQLESITGVPSIYTTGVIIFKQNLINLPPDVDNPVWVVAWVFNNQKAYVPGSRSRYNALHDIFSLNIEDGQRFHVSYQVSYDYRVTKRLSMRYVLRMESDVPEDGCGRGVCQYQCTENFFKRLKDLVCNDELNAKITEIIQPLRESGMWADADADKNFREFNIKQYFHVKCDVDELELRQAGYTGQVDLYLRTRG</sequence>
<reference evidence="2" key="1">
    <citation type="submission" date="2011-08" db="EMBL/GenBank/DDBJ databases">
        <authorList>
            <person name="Rombauts S."/>
        </authorList>
    </citation>
    <scope>NUCLEOTIDE SEQUENCE</scope>
    <source>
        <strain evidence="2">London</strain>
    </source>
</reference>
<dbReference type="EMBL" id="CAEY01000250">
    <property type="status" value="NOT_ANNOTATED_CDS"/>
    <property type="molecule type" value="Genomic_DNA"/>
</dbReference>
<keyword evidence="2" id="KW-1185">Reference proteome</keyword>
<dbReference type="EnsemblMetazoa" id="tetur15g04060.1">
    <property type="protein sequence ID" value="tetur15g04060.1"/>
    <property type="gene ID" value="tetur15g04060"/>
</dbReference>
<evidence type="ECO:0000313" key="1">
    <source>
        <dbReference type="EnsemblMetazoa" id="tetur15g04060.1"/>
    </source>
</evidence>
<proteinExistence type="predicted"/>
<protein>
    <submittedName>
        <fullName evidence="1">Uncharacterized protein</fullName>
    </submittedName>
</protein>
<organism evidence="1 2">
    <name type="scientific">Tetranychus urticae</name>
    <name type="common">Two-spotted spider mite</name>
    <dbReference type="NCBI Taxonomy" id="32264"/>
    <lineage>
        <taxon>Eukaryota</taxon>
        <taxon>Metazoa</taxon>
        <taxon>Ecdysozoa</taxon>
        <taxon>Arthropoda</taxon>
        <taxon>Chelicerata</taxon>
        <taxon>Arachnida</taxon>
        <taxon>Acari</taxon>
        <taxon>Acariformes</taxon>
        <taxon>Trombidiformes</taxon>
        <taxon>Prostigmata</taxon>
        <taxon>Eleutherengona</taxon>
        <taxon>Raphignathae</taxon>
        <taxon>Tetranychoidea</taxon>
        <taxon>Tetranychidae</taxon>
        <taxon>Tetranychus</taxon>
    </lineage>
</organism>
<dbReference type="Proteomes" id="UP000015104">
    <property type="component" value="Unassembled WGS sequence"/>
</dbReference>
<accession>T1KN58</accession>
<gene>
    <name evidence="1" type="primary">107365439</name>
</gene>
<dbReference type="AlphaFoldDB" id="T1KN58"/>